<proteinExistence type="inferred from homology"/>
<evidence type="ECO:0000256" key="5">
    <source>
        <dbReference type="ARBA" id="ARBA00022519"/>
    </source>
</evidence>
<dbReference type="Gene3D" id="1.10.287.470">
    <property type="entry name" value="Helix hairpin bin"/>
    <property type="match status" value="1"/>
</dbReference>
<keyword evidence="4" id="KW-1003">Cell membrane</keyword>
<dbReference type="Pfam" id="PF25917">
    <property type="entry name" value="BSH_RND"/>
    <property type="match status" value="1"/>
</dbReference>
<evidence type="ECO:0000256" key="8">
    <source>
        <dbReference type="SAM" id="MobiDB-lite"/>
    </source>
</evidence>
<evidence type="ECO:0000256" key="6">
    <source>
        <dbReference type="ARBA" id="ARBA00023136"/>
    </source>
</evidence>
<evidence type="ECO:0000256" key="3">
    <source>
        <dbReference type="ARBA" id="ARBA00022448"/>
    </source>
</evidence>
<comment type="caution">
    <text evidence="13">The sequence shown here is derived from an EMBL/GenBank/DDBJ whole genome shotgun (WGS) entry which is preliminary data.</text>
</comment>
<evidence type="ECO:0000259" key="10">
    <source>
        <dbReference type="Pfam" id="PF25917"/>
    </source>
</evidence>
<accession>A0ABV1R903</accession>
<dbReference type="InterPro" id="IPR058625">
    <property type="entry name" value="MdtA-like_BSH"/>
</dbReference>
<feature type="domain" description="Multidrug resistance protein MdtA-like barrel-sandwich hybrid" evidence="10">
    <location>
        <begin position="80"/>
        <end position="220"/>
    </location>
</feature>
<gene>
    <name evidence="13" type="ORF">ABS770_23875</name>
</gene>
<evidence type="ECO:0000259" key="12">
    <source>
        <dbReference type="Pfam" id="PF25967"/>
    </source>
</evidence>
<evidence type="ECO:0000259" key="9">
    <source>
        <dbReference type="Pfam" id="PF25876"/>
    </source>
</evidence>
<organism evidence="13 14">
    <name type="scientific">Methylobacterium brachiatum</name>
    <dbReference type="NCBI Taxonomy" id="269660"/>
    <lineage>
        <taxon>Bacteria</taxon>
        <taxon>Pseudomonadati</taxon>
        <taxon>Pseudomonadota</taxon>
        <taxon>Alphaproteobacteria</taxon>
        <taxon>Hyphomicrobiales</taxon>
        <taxon>Methylobacteriaceae</taxon>
        <taxon>Methylobacterium</taxon>
    </lineage>
</organism>
<dbReference type="Proteomes" id="UP001432995">
    <property type="component" value="Unassembled WGS sequence"/>
</dbReference>
<dbReference type="PANTHER" id="PTHR30469">
    <property type="entry name" value="MULTIDRUG RESISTANCE PROTEIN MDTA"/>
    <property type="match status" value="1"/>
</dbReference>
<reference evidence="13" key="1">
    <citation type="submission" date="2024-06" db="EMBL/GenBank/DDBJ databases">
        <authorList>
            <person name="Campbell A.G."/>
        </authorList>
    </citation>
    <scope>NUCLEOTIDE SEQUENCE</scope>
    <source>
        <strain evidence="13">EM17</strain>
    </source>
</reference>
<keyword evidence="6" id="KW-0472">Membrane</keyword>
<evidence type="ECO:0000313" key="13">
    <source>
        <dbReference type="EMBL" id="MER2291295.1"/>
    </source>
</evidence>
<evidence type="ECO:0000256" key="1">
    <source>
        <dbReference type="ARBA" id="ARBA00004236"/>
    </source>
</evidence>
<dbReference type="Gene3D" id="2.40.50.100">
    <property type="match status" value="1"/>
</dbReference>
<dbReference type="Gene3D" id="2.40.420.20">
    <property type="match status" value="1"/>
</dbReference>
<dbReference type="Gene3D" id="2.40.30.170">
    <property type="match status" value="1"/>
</dbReference>
<dbReference type="InterPro" id="IPR006143">
    <property type="entry name" value="RND_pump_MFP"/>
</dbReference>
<feature type="domain" description="Multidrug resistance protein MdtA-like alpha-helical hairpin" evidence="9">
    <location>
        <begin position="119"/>
        <end position="188"/>
    </location>
</feature>
<evidence type="ECO:0000256" key="2">
    <source>
        <dbReference type="ARBA" id="ARBA00009477"/>
    </source>
</evidence>
<dbReference type="Pfam" id="PF25967">
    <property type="entry name" value="RND-MFP_C"/>
    <property type="match status" value="1"/>
</dbReference>
<comment type="subcellular location">
    <subcellularLocation>
        <location evidence="1">Cell membrane</location>
    </subcellularLocation>
</comment>
<dbReference type="EMBL" id="JBELQD010000042">
    <property type="protein sequence ID" value="MER2291295.1"/>
    <property type="molecule type" value="Genomic_DNA"/>
</dbReference>
<evidence type="ECO:0000256" key="4">
    <source>
        <dbReference type="ARBA" id="ARBA00022475"/>
    </source>
</evidence>
<protein>
    <submittedName>
        <fullName evidence="13">Efflux RND transporter periplasmic adaptor subunit</fullName>
    </submittedName>
</protein>
<dbReference type="InterPro" id="IPR058624">
    <property type="entry name" value="MdtA-like_HH"/>
</dbReference>
<dbReference type="InterPro" id="IPR058626">
    <property type="entry name" value="MdtA-like_b-barrel"/>
</dbReference>
<keyword evidence="5" id="KW-0997">Cell inner membrane</keyword>
<feature type="domain" description="Multidrug resistance protein MdtA-like beta-barrel" evidence="11">
    <location>
        <begin position="224"/>
        <end position="305"/>
    </location>
</feature>
<dbReference type="InterPro" id="IPR058627">
    <property type="entry name" value="MdtA-like_C"/>
</dbReference>
<feature type="coiled-coil region" evidence="7">
    <location>
        <begin position="119"/>
        <end position="184"/>
    </location>
</feature>
<keyword evidence="7" id="KW-0175">Coiled coil</keyword>
<evidence type="ECO:0000256" key="7">
    <source>
        <dbReference type="SAM" id="Coils"/>
    </source>
</evidence>
<dbReference type="SUPFAM" id="SSF111369">
    <property type="entry name" value="HlyD-like secretion proteins"/>
    <property type="match status" value="1"/>
</dbReference>
<dbReference type="NCBIfam" id="TIGR01730">
    <property type="entry name" value="RND_mfp"/>
    <property type="match status" value="1"/>
</dbReference>
<dbReference type="Pfam" id="PF25876">
    <property type="entry name" value="HH_MFP_RND"/>
    <property type="match status" value="1"/>
</dbReference>
<feature type="domain" description="Multidrug resistance protein MdtA-like C-terminal permuted SH3" evidence="12">
    <location>
        <begin position="310"/>
        <end position="368"/>
    </location>
</feature>
<keyword evidence="3" id="KW-0813">Transport</keyword>
<dbReference type="RefSeq" id="WP_039902874.1">
    <property type="nucleotide sequence ID" value="NZ_JBELQD010000042.1"/>
</dbReference>
<evidence type="ECO:0000313" key="14">
    <source>
        <dbReference type="Proteomes" id="UP001432995"/>
    </source>
</evidence>
<sequence length="400" mass="42677">MRSGAKYGLIGTGVLAVLAGGGWLAAGRPAPSAIMASLTGAQAPKKAEEPPMTVTVATARREAVPITFTYTGTIIAPQDAALQARVTGNIIERPFEPGGHVKKGQVLFRIDPRPFEVSLAQAKAQEAQAKSQLQFAQAEVSRTDTLADKGYATEQRLQQLQANAAGASAQVQQAEAAIARQNLNLDYATVNAPFDGRASLSIINPGDLVIENQTQLVSVVQLDPIDVQMALSSEDSETVREAMQGGSVTVEVLDEAGKPVREARIYQLDNRFDPRTARRLVRALLPNPDERFLPGQFVRARVKTGTEDKLLIPTIALSAQLAQQIVYVVDEQGVVRQKPVTTGDSFGEDTAIVAGLKPGEKVVTDHIQDMRQDLKVETKTMKANSTGAQPVNGAASNQPG</sequence>
<name>A0ABV1R903_9HYPH</name>
<comment type="similarity">
    <text evidence="2">Belongs to the membrane fusion protein (MFP) (TC 8.A.1) family.</text>
</comment>
<dbReference type="PANTHER" id="PTHR30469:SF36">
    <property type="entry name" value="BLL3903 PROTEIN"/>
    <property type="match status" value="1"/>
</dbReference>
<dbReference type="Pfam" id="PF25944">
    <property type="entry name" value="Beta-barrel_RND"/>
    <property type="match status" value="1"/>
</dbReference>
<evidence type="ECO:0000259" key="11">
    <source>
        <dbReference type="Pfam" id="PF25944"/>
    </source>
</evidence>
<keyword evidence="14" id="KW-1185">Reference proteome</keyword>
<feature type="region of interest" description="Disordered" evidence="8">
    <location>
        <begin position="381"/>
        <end position="400"/>
    </location>
</feature>